<organism evidence="2 3">
    <name type="scientific">Batillaria attramentaria</name>
    <dbReference type="NCBI Taxonomy" id="370345"/>
    <lineage>
        <taxon>Eukaryota</taxon>
        <taxon>Metazoa</taxon>
        <taxon>Spiralia</taxon>
        <taxon>Lophotrochozoa</taxon>
        <taxon>Mollusca</taxon>
        <taxon>Gastropoda</taxon>
        <taxon>Caenogastropoda</taxon>
        <taxon>Sorbeoconcha</taxon>
        <taxon>Cerithioidea</taxon>
        <taxon>Batillariidae</taxon>
        <taxon>Batillaria</taxon>
    </lineage>
</organism>
<feature type="region of interest" description="Disordered" evidence="1">
    <location>
        <begin position="74"/>
        <end position="179"/>
    </location>
</feature>
<evidence type="ECO:0000313" key="3">
    <source>
        <dbReference type="Proteomes" id="UP001519460"/>
    </source>
</evidence>
<sequence>MRAKRKKVEKKPARRRREESPVKFRLAGSSDELVSPSSSRSTHCTPSQHMRRHRARYLQLLMDGLTWLTNKRTRGAQMSMSKSSVGSTGPAAQPGNSKTNVNQTKPGSQQNPNKGARRAGRLAAGRPPTGRSAKSAANRQGRQQSTGRSGKSAAGRPGRPPKSGPIKQRLRGVRRSSVRSQDLKLSRIYIVQSPVTGVGARAHEATKAGGEELEGSQPGDDEHVDVHLLDDPDAFKAVPPPDVPKGRDAVHAPAAGDDPPPAVLENQFPAARVGHLAAAVLQNQPPAARNKNNPPPVLENQAPGEPED</sequence>
<reference evidence="2 3" key="1">
    <citation type="journal article" date="2023" name="Sci. Data">
        <title>Genome assembly of the Korean intertidal mud-creeper Batillaria attramentaria.</title>
        <authorList>
            <person name="Patra A.K."/>
            <person name="Ho P.T."/>
            <person name="Jun S."/>
            <person name="Lee S.J."/>
            <person name="Kim Y."/>
            <person name="Won Y.J."/>
        </authorList>
    </citation>
    <scope>NUCLEOTIDE SEQUENCE [LARGE SCALE GENOMIC DNA]</scope>
    <source>
        <strain evidence="2">Wonlab-2016</strain>
    </source>
</reference>
<feature type="compositionally biased region" description="Polar residues" evidence="1">
    <location>
        <begin position="135"/>
        <end position="149"/>
    </location>
</feature>
<proteinExistence type="predicted"/>
<name>A0ABD0LFR6_9CAEN</name>
<dbReference type="EMBL" id="JACVVK020000051">
    <property type="protein sequence ID" value="KAK7498434.1"/>
    <property type="molecule type" value="Genomic_DNA"/>
</dbReference>
<feature type="compositionally biased region" description="Basic residues" evidence="1">
    <location>
        <begin position="1"/>
        <end position="15"/>
    </location>
</feature>
<feature type="compositionally biased region" description="Low complexity" evidence="1">
    <location>
        <begin position="121"/>
        <end position="131"/>
    </location>
</feature>
<comment type="caution">
    <text evidence="2">The sequence shown here is derived from an EMBL/GenBank/DDBJ whole genome shotgun (WGS) entry which is preliminary data.</text>
</comment>
<keyword evidence="3" id="KW-1185">Reference proteome</keyword>
<dbReference type="AlphaFoldDB" id="A0ABD0LFR6"/>
<accession>A0ABD0LFR6</accession>
<gene>
    <name evidence="2" type="ORF">BaRGS_00010388</name>
</gene>
<evidence type="ECO:0000313" key="2">
    <source>
        <dbReference type="EMBL" id="KAK7498434.1"/>
    </source>
</evidence>
<feature type="region of interest" description="Disordered" evidence="1">
    <location>
        <begin position="280"/>
        <end position="308"/>
    </location>
</feature>
<evidence type="ECO:0000256" key="1">
    <source>
        <dbReference type="SAM" id="MobiDB-lite"/>
    </source>
</evidence>
<feature type="region of interest" description="Disordered" evidence="1">
    <location>
        <begin position="203"/>
        <end position="264"/>
    </location>
</feature>
<feature type="compositionally biased region" description="Polar residues" evidence="1">
    <location>
        <begin position="94"/>
        <end position="113"/>
    </location>
</feature>
<protein>
    <submittedName>
        <fullName evidence="2">Uncharacterized protein</fullName>
    </submittedName>
</protein>
<feature type="compositionally biased region" description="Low complexity" evidence="1">
    <location>
        <begin position="282"/>
        <end position="292"/>
    </location>
</feature>
<dbReference type="Proteomes" id="UP001519460">
    <property type="component" value="Unassembled WGS sequence"/>
</dbReference>
<feature type="compositionally biased region" description="Basic residues" evidence="1">
    <location>
        <begin position="168"/>
        <end position="177"/>
    </location>
</feature>
<feature type="region of interest" description="Disordered" evidence="1">
    <location>
        <begin position="1"/>
        <end position="51"/>
    </location>
</feature>
<feature type="compositionally biased region" description="Basic and acidic residues" evidence="1">
    <location>
        <begin position="220"/>
        <end position="234"/>
    </location>
</feature>
<feature type="compositionally biased region" description="Polar residues" evidence="1">
    <location>
        <begin position="35"/>
        <end position="48"/>
    </location>
</feature>
<feature type="compositionally biased region" description="Polar residues" evidence="1">
    <location>
        <begin position="76"/>
        <end position="87"/>
    </location>
</feature>